<keyword evidence="9" id="KW-1185">Reference proteome</keyword>
<evidence type="ECO:0000256" key="2">
    <source>
        <dbReference type="ARBA" id="ARBA00005752"/>
    </source>
</evidence>
<dbReference type="GO" id="GO:0004066">
    <property type="term" value="F:asparagine synthase (glutamine-hydrolyzing) activity"/>
    <property type="evidence" value="ECO:0007669"/>
    <property type="project" value="UniProtKB-EC"/>
</dbReference>
<evidence type="ECO:0000259" key="7">
    <source>
        <dbReference type="PROSITE" id="PS51278"/>
    </source>
</evidence>
<sequence length="623" mass="70649">MKGIIGMVGNLVAGDLGRMSQRLTHRGNAALTSADTFGFGQLSTSENPVPFSLNGITIISDARIDNQPEMLDKIAAQRHLEISTNEFIHMAYSKLGISFVEHLSGDFTIAIADENCRKLFLIRDHMGVRPLYYCFKQSTCLAFASEPKALLSLDFVSSELNDAKLREYLQWPVDHRPYGKATFYKDIFSVMPASVLTAGMDLNTIQETFYWKIDPERFRILTTESLLIAEYRKRFETAVCRRLQPMTGAHVSGGLDSSSIYKVAEKYLRKDQLHSVHFYPGTPDTDERSYANEVVRNNLENHFQIEPAADPLAGIRHSHVYTDRPDLSTIPTGTKILRELALLKNKNVTVILTGHEGDTVVDSGRHYLSGLLLNSKFGEFGKYVEGDDKSSRFKRLYFVKRALSARYSADGSVSAMKFAAALLRHKQISLLELARIIYSVALGLLSRRSRRSANLSADVRYTPSTLTGVRSEHFNRIFSAGIIDMNEILNLAGAAYGIEYAHPFLDRDFIELSLFIPEKLRIGSNGLTRNHFREAMTGILPEYVRLRRSKVQFDKAIWHNLVDAVNSFLRENDLNNEKRKELIRIKRKLQAIDADHPAFSKTKRIQRQLLLTIWKSQLERSDT</sequence>
<protein>
    <recommendedName>
        <fullName evidence="3">asparagine synthase (glutamine-hydrolyzing)</fullName>
        <ecNumber evidence="3">6.3.5.4</ecNumber>
    </recommendedName>
</protein>
<dbReference type="GO" id="GO:0006529">
    <property type="term" value="P:asparagine biosynthetic process"/>
    <property type="evidence" value="ECO:0007669"/>
    <property type="project" value="InterPro"/>
</dbReference>
<dbReference type="InterPro" id="IPR051786">
    <property type="entry name" value="ASN_synthetase/amidase"/>
</dbReference>
<dbReference type="SUPFAM" id="SSF56235">
    <property type="entry name" value="N-terminal nucleophile aminohydrolases (Ntn hydrolases)"/>
    <property type="match status" value="1"/>
</dbReference>
<dbReference type="PIRSF" id="PIRSF001589">
    <property type="entry name" value="Asn_synthetase_glu-h"/>
    <property type="match status" value="1"/>
</dbReference>
<dbReference type="InterPro" id="IPR006426">
    <property type="entry name" value="Asn_synth_AEB"/>
</dbReference>
<evidence type="ECO:0000313" key="8">
    <source>
        <dbReference type="EMBL" id="CAG5006883.1"/>
    </source>
</evidence>
<dbReference type="AlphaFoldDB" id="A0A916JFR9"/>
<name>A0A916JFR9_9BACT</name>
<feature type="domain" description="Glutamine amidotransferase type-2" evidence="7">
    <location>
        <begin position="2"/>
        <end position="201"/>
    </location>
</feature>
<evidence type="ECO:0000313" key="9">
    <source>
        <dbReference type="Proteomes" id="UP000680038"/>
    </source>
</evidence>
<dbReference type="EC" id="6.3.5.4" evidence="3"/>
<dbReference type="Gene3D" id="3.60.20.10">
    <property type="entry name" value="Glutamine Phosphoribosylpyrophosphate, subunit 1, domain 1"/>
    <property type="match status" value="1"/>
</dbReference>
<dbReference type="Pfam" id="PF00733">
    <property type="entry name" value="Asn_synthase"/>
    <property type="match status" value="1"/>
</dbReference>
<evidence type="ECO:0000256" key="5">
    <source>
        <dbReference type="ARBA" id="ARBA00022840"/>
    </source>
</evidence>
<dbReference type="Proteomes" id="UP000680038">
    <property type="component" value="Unassembled WGS sequence"/>
</dbReference>
<dbReference type="PROSITE" id="PS51278">
    <property type="entry name" value="GATASE_TYPE_2"/>
    <property type="match status" value="1"/>
</dbReference>
<reference evidence="8" key="1">
    <citation type="submission" date="2021-04" db="EMBL/GenBank/DDBJ databases">
        <authorList>
            <person name="Rodrigo-Torres L."/>
            <person name="Arahal R. D."/>
            <person name="Lucena T."/>
        </authorList>
    </citation>
    <scope>NUCLEOTIDE SEQUENCE</scope>
    <source>
        <strain evidence="8">CECT 9275</strain>
    </source>
</reference>
<comment type="pathway">
    <text evidence="1">Amino-acid biosynthesis; L-asparagine biosynthesis; L-asparagine from L-aspartate (L-Gln route): step 1/1.</text>
</comment>
<dbReference type="InterPro" id="IPR014729">
    <property type="entry name" value="Rossmann-like_a/b/a_fold"/>
</dbReference>
<gene>
    <name evidence="8" type="primary">asnO</name>
    <name evidence="8" type="ORF">DYBT9275_03916</name>
</gene>
<keyword evidence="5" id="KW-0067">ATP-binding</keyword>
<accession>A0A916JFR9</accession>
<dbReference type="Pfam" id="PF13537">
    <property type="entry name" value="GATase_7"/>
    <property type="match status" value="1"/>
</dbReference>
<evidence type="ECO:0000256" key="1">
    <source>
        <dbReference type="ARBA" id="ARBA00005187"/>
    </source>
</evidence>
<evidence type="ECO:0000256" key="4">
    <source>
        <dbReference type="ARBA" id="ARBA00022741"/>
    </source>
</evidence>
<dbReference type="EMBL" id="CAJRAF010000002">
    <property type="protein sequence ID" value="CAG5006883.1"/>
    <property type="molecule type" value="Genomic_DNA"/>
</dbReference>
<dbReference type="PANTHER" id="PTHR43284:SF1">
    <property type="entry name" value="ASPARAGINE SYNTHETASE"/>
    <property type="match status" value="1"/>
</dbReference>
<dbReference type="InterPro" id="IPR001962">
    <property type="entry name" value="Asn_synthase"/>
</dbReference>
<comment type="catalytic activity">
    <reaction evidence="6">
        <text>L-aspartate + L-glutamine + ATP + H2O = L-asparagine + L-glutamate + AMP + diphosphate + H(+)</text>
        <dbReference type="Rhea" id="RHEA:12228"/>
        <dbReference type="ChEBI" id="CHEBI:15377"/>
        <dbReference type="ChEBI" id="CHEBI:15378"/>
        <dbReference type="ChEBI" id="CHEBI:29985"/>
        <dbReference type="ChEBI" id="CHEBI:29991"/>
        <dbReference type="ChEBI" id="CHEBI:30616"/>
        <dbReference type="ChEBI" id="CHEBI:33019"/>
        <dbReference type="ChEBI" id="CHEBI:58048"/>
        <dbReference type="ChEBI" id="CHEBI:58359"/>
        <dbReference type="ChEBI" id="CHEBI:456215"/>
        <dbReference type="EC" id="6.3.5.4"/>
    </reaction>
</comment>
<organism evidence="8 9">
    <name type="scientific">Dyadobacter helix</name>
    <dbReference type="NCBI Taxonomy" id="2822344"/>
    <lineage>
        <taxon>Bacteria</taxon>
        <taxon>Pseudomonadati</taxon>
        <taxon>Bacteroidota</taxon>
        <taxon>Cytophagia</taxon>
        <taxon>Cytophagales</taxon>
        <taxon>Spirosomataceae</taxon>
        <taxon>Dyadobacter</taxon>
    </lineage>
</organism>
<dbReference type="InterPro" id="IPR029055">
    <property type="entry name" value="Ntn_hydrolases_N"/>
</dbReference>
<comment type="similarity">
    <text evidence="2">Belongs to the asparagine synthetase family.</text>
</comment>
<dbReference type="PANTHER" id="PTHR43284">
    <property type="entry name" value="ASPARAGINE SYNTHETASE (GLUTAMINE-HYDROLYZING)"/>
    <property type="match status" value="1"/>
</dbReference>
<dbReference type="InterPro" id="IPR017932">
    <property type="entry name" value="GATase_2_dom"/>
</dbReference>
<evidence type="ECO:0000256" key="6">
    <source>
        <dbReference type="ARBA" id="ARBA00048741"/>
    </source>
</evidence>
<proteinExistence type="inferred from homology"/>
<evidence type="ECO:0000256" key="3">
    <source>
        <dbReference type="ARBA" id="ARBA00012737"/>
    </source>
</evidence>
<dbReference type="Gene3D" id="3.40.50.620">
    <property type="entry name" value="HUPs"/>
    <property type="match status" value="2"/>
</dbReference>
<keyword evidence="4" id="KW-0547">Nucleotide-binding</keyword>
<keyword evidence="8" id="KW-0436">Ligase</keyword>
<dbReference type="GO" id="GO:0005524">
    <property type="term" value="F:ATP binding"/>
    <property type="evidence" value="ECO:0007669"/>
    <property type="project" value="UniProtKB-KW"/>
</dbReference>
<dbReference type="RefSeq" id="WP_215240343.1">
    <property type="nucleotide sequence ID" value="NZ_CAJRAF010000002.1"/>
</dbReference>
<comment type="caution">
    <text evidence="8">The sequence shown here is derived from an EMBL/GenBank/DDBJ whole genome shotgun (WGS) entry which is preliminary data.</text>
</comment>
<dbReference type="SUPFAM" id="SSF52402">
    <property type="entry name" value="Adenine nucleotide alpha hydrolases-like"/>
    <property type="match status" value="1"/>
</dbReference>